<name>A0ABY4RLC3_9BACL</name>
<dbReference type="Pfam" id="PF00395">
    <property type="entry name" value="SLH"/>
    <property type="match status" value="3"/>
</dbReference>
<reference evidence="3" key="2">
    <citation type="journal article" date="2021" name="J Anim Sci Technol">
        <title>Complete genome sequence of Paenibacillus konkukensis sp. nov. SK3146 as a potential probiotic strain.</title>
        <authorList>
            <person name="Jung H.I."/>
            <person name="Park S."/>
            <person name="Niu K.M."/>
            <person name="Lee S.W."/>
            <person name="Kothari D."/>
            <person name="Yi K.J."/>
            <person name="Kim S.K."/>
        </authorList>
    </citation>
    <scope>NUCLEOTIDE SEQUENCE</scope>
    <source>
        <strain evidence="3">SK3146</strain>
    </source>
</reference>
<accession>A0ABY4RLC3</accession>
<dbReference type="InterPro" id="IPR002102">
    <property type="entry name" value="Cohesin_dom"/>
</dbReference>
<dbReference type="RefSeq" id="WP_249864791.1">
    <property type="nucleotide sequence ID" value="NZ_CP027059.1"/>
</dbReference>
<evidence type="ECO:0000313" key="4">
    <source>
        <dbReference type="Proteomes" id="UP001057134"/>
    </source>
</evidence>
<sequence>MRFPRIITCGLVVALLVIAAAPAMPAAAADEPSPSFTLTLSTDKPSKGENVEVIVKGHELKDVYAYEVNLNFDPTALRLKGATTELPGFSVSPIVTDNHIQLAHTRIGRVMGDDGDQVLYTLTFEALQGGTTELAIDHVKLLDSILTSTDHASESKVALAIDSLFPFDDLGDYGWAKEAIAYLFDKGIVNGTSEHTFSPGQPVTRADYLVLLMRLLKVRENAGERFDDVPQGVYYEGLLGAARSLGIAEGDEYNNFHPGAPVTREDMIVLTDRALRAANKLSVSLDASVLQGYADVSDISDYAVGSVSTLVGSGVVEGYNQGIYPKETTNRAQAAMLIYKLLISKNIRIEE</sequence>
<dbReference type="InterPro" id="IPR001119">
    <property type="entry name" value="SLH_dom"/>
</dbReference>
<dbReference type="EMBL" id="CP027059">
    <property type="protein sequence ID" value="UQZ82676.1"/>
    <property type="molecule type" value="Genomic_DNA"/>
</dbReference>
<evidence type="ECO:0000313" key="3">
    <source>
        <dbReference type="EMBL" id="UQZ82676.1"/>
    </source>
</evidence>
<dbReference type="EC" id="3.2.1.8" evidence="3"/>
<gene>
    <name evidence="3" type="primary">xynA1_5</name>
    <name evidence="3" type="ORF">SK3146_01835</name>
</gene>
<evidence type="ECO:0000259" key="2">
    <source>
        <dbReference type="PROSITE" id="PS51272"/>
    </source>
</evidence>
<feature type="domain" description="SLH" evidence="2">
    <location>
        <begin position="227"/>
        <end position="285"/>
    </location>
</feature>
<keyword evidence="3" id="KW-0378">Hydrolase</keyword>
<keyword evidence="4" id="KW-1185">Reference proteome</keyword>
<dbReference type="Pfam" id="PF00963">
    <property type="entry name" value="Cohesin"/>
    <property type="match status" value="1"/>
</dbReference>
<feature type="domain" description="SLH" evidence="2">
    <location>
        <begin position="290"/>
        <end position="351"/>
    </location>
</feature>
<dbReference type="PROSITE" id="PS51272">
    <property type="entry name" value="SLH"/>
    <property type="match status" value="3"/>
</dbReference>
<feature type="signal peptide" evidence="1">
    <location>
        <begin position="1"/>
        <end position="28"/>
    </location>
</feature>
<keyword evidence="3" id="KW-0326">Glycosidase</keyword>
<dbReference type="Proteomes" id="UP001057134">
    <property type="component" value="Chromosome"/>
</dbReference>
<evidence type="ECO:0000256" key="1">
    <source>
        <dbReference type="SAM" id="SignalP"/>
    </source>
</evidence>
<dbReference type="CDD" id="cd08547">
    <property type="entry name" value="Type_II_cohesin"/>
    <property type="match status" value="1"/>
</dbReference>
<dbReference type="Gene3D" id="2.60.40.680">
    <property type="match status" value="1"/>
</dbReference>
<feature type="chain" id="PRO_5047390219" evidence="1">
    <location>
        <begin position="29"/>
        <end position="351"/>
    </location>
</feature>
<feature type="domain" description="SLH" evidence="2">
    <location>
        <begin position="163"/>
        <end position="226"/>
    </location>
</feature>
<reference evidence="3" key="1">
    <citation type="submission" date="2018-02" db="EMBL/GenBank/DDBJ databases">
        <authorList>
            <person name="Kim S.-K."/>
            <person name="Jung H.-I."/>
            <person name="Lee S.-W."/>
        </authorList>
    </citation>
    <scope>NUCLEOTIDE SEQUENCE</scope>
    <source>
        <strain evidence="3">SK3146</strain>
    </source>
</reference>
<dbReference type="GO" id="GO:0031176">
    <property type="term" value="F:endo-1,4-beta-xylanase activity"/>
    <property type="evidence" value="ECO:0007669"/>
    <property type="project" value="UniProtKB-EC"/>
</dbReference>
<dbReference type="InterPro" id="IPR008965">
    <property type="entry name" value="CBM2/CBM3_carb-bd_dom_sf"/>
</dbReference>
<protein>
    <submittedName>
        <fullName evidence="3">Endo-1,4-beta-xylanase A</fullName>
        <ecNumber evidence="3">3.2.1.8</ecNumber>
    </submittedName>
</protein>
<proteinExistence type="predicted"/>
<dbReference type="SUPFAM" id="SSF49384">
    <property type="entry name" value="Carbohydrate-binding domain"/>
    <property type="match status" value="1"/>
</dbReference>
<keyword evidence="1" id="KW-0732">Signal</keyword>
<organism evidence="3 4">
    <name type="scientific">Paenibacillus konkukensis</name>
    <dbReference type="NCBI Taxonomy" id="2020716"/>
    <lineage>
        <taxon>Bacteria</taxon>
        <taxon>Bacillati</taxon>
        <taxon>Bacillota</taxon>
        <taxon>Bacilli</taxon>
        <taxon>Bacillales</taxon>
        <taxon>Paenibacillaceae</taxon>
        <taxon>Paenibacillus</taxon>
    </lineage>
</organism>